<dbReference type="PROSITE" id="PS51257">
    <property type="entry name" value="PROKAR_LIPOPROTEIN"/>
    <property type="match status" value="1"/>
</dbReference>
<reference evidence="2" key="1">
    <citation type="journal article" date="2011" name="J. Bacteriol.">
        <title>Genome sequences of eight morphologically diverse alphaproteobacteria.</title>
        <authorList>
            <consortium name="US DOE Joint Genome Institute"/>
            <person name="Brown P.J."/>
            <person name="Kysela D.T."/>
            <person name="Buechlein A."/>
            <person name="Hemmerich C."/>
            <person name="Brun Y.V."/>
        </authorList>
    </citation>
    <scope>NUCLEOTIDE SEQUENCE [LARGE SCALE GENOMIC DNA]</scope>
    <source>
        <strain evidence="2">ATCC 51888 / DSM 1869 / NCIB 11706 / TK 0415</strain>
    </source>
</reference>
<keyword evidence="2" id="KW-1185">Reference proteome</keyword>
<name>D8JX00_HYPDA</name>
<dbReference type="Proteomes" id="UP000002033">
    <property type="component" value="Chromosome"/>
</dbReference>
<dbReference type="RefSeq" id="WP_013215351.1">
    <property type="nucleotide sequence ID" value="NC_014313.1"/>
</dbReference>
<dbReference type="AlphaFoldDB" id="D8JX00"/>
<dbReference type="HOGENOM" id="CLU_126506_0_0_5"/>
<organism evidence="1 2">
    <name type="scientific">Hyphomicrobium denitrificans (strain ATCC 51888 / DSM 1869 / NCIMB 11706 / TK 0415)</name>
    <dbReference type="NCBI Taxonomy" id="582899"/>
    <lineage>
        <taxon>Bacteria</taxon>
        <taxon>Pseudomonadati</taxon>
        <taxon>Pseudomonadota</taxon>
        <taxon>Alphaproteobacteria</taxon>
        <taxon>Hyphomicrobiales</taxon>
        <taxon>Hyphomicrobiaceae</taxon>
        <taxon>Hyphomicrobium</taxon>
    </lineage>
</organism>
<dbReference type="EMBL" id="CP002083">
    <property type="protein sequence ID" value="ADJ23136.1"/>
    <property type="molecule type" value="Genomic_DNA"/>
</dbReference>
<dbReference type="STRING" id="582899.Hden_1324"/>
<evidence type="ECO:0008006" key="3">
    <source>
        <dbReference type="Google" id="ProtNLM"/>
    </source>
</evidence>
<accession>D8JX00</accession>
<dbReference type="OrthoDB" id="5609383at2"/>
<dbReference type="KEGG" id="hdn:Hden_1324"/>
<sequence precursor="true">MKSRTFWLMGACALLSAGCDDSSSINQHADQRSRLAQSQAQPGWLDPTSDLDPAGWLISREASRGKAIKAEEADIIKASIANAAKIFKEDPRMIANRAVQLEVMLDPTDDRETAVWLVEVLADVVREPGKVEGFGAIGQQYFNLRKAGLSERAALDDLSRRYRSRG</sequence>
<proteinExistence type="predicted"/>
<protein>
    <recommendedName>
        <fullName evidence="3">MxaH protein</fullName>
    </recommendedName>
</protein>
<evidence type="ECO:0000313" key="2">
    <source>
        <dbReference type="Proteomes" id="UP000002033"/>
    </source>
</evidence>
<evidence type="ECO:0000313" key="1">
    <source>
        <dbReference type="EMBL" id="ADJ23136.1"/>
    </source>
</evidence>
<dbReference type="eggNOG" id="ENOG5032RU5">
    <property type="taxonomic scope" value="Bacteria"/>
</dbReference>
<gene>
    <name evidence="1" type="ordered locus">Hden_1324</name>
</gene>